<dbReference type="OrthoDB" id="361029at2759"/>
<evidence type="ECO:0000256" key="6">
    <source>
        <dbReference type="SAM" id="MobiDB-lite"/>
    </source>
</evidence>
<evidence type="ECO:0000256" key="4">
    <source>
        <dbReference type="ARBA" id="ARBA00022679"/>
    </source>
</evidence>
<accession>A0A1X7R4E3</accession>
<reference evidence="7 8" key="1">
    <citation type="submission" date="2017-04" db="EMBL/GenBank/DDBJ databases">
        <authorList>
            <person name="Afonso C.L."/>
            <person name="Miller P.J."/>
            <person name="Scott M.A."/>
            <person name="Spackman E."/>
            <person name="Goraichik I."/>
            <person name="Dimitrov K.M."/>
            <person name="Suarez D.L."/>
            <person name="Swayne D.E."/>
        </authorList>
    </citation>
    <scope>NUCLEOTIDE SEQUENCE [LARGE SCALE GENOMIC DNA]</scope>
</reference>
<dbReference type="InterPro" id="IPR029028">
    <property type="entry name" value="Alpha/beta_knot_MTases"/>
</dbReference>
<dbReference type="AlphaFoldDB" id="A0A1X7R4E3"/>
<gene>
    <name evidence="7" type="ORF">KASA_0N03872G</name>
</gene>
<dbReference type="GO" id="GO:0008168">
    <property type="term" value="F:methyltransferase activity"/>
    <property type="evidence" value="ECO:0007669"/>
    <property type="project" value="UniProtKB-KW"/>
</dbReference>
<dbReference type="GO" id="GO:0032259">
    <property type="term" value="P:methylation"/>
    <property type="evidence" value="ECO:0007669"/>
    <property type="project" value="UniProtKB-KW"/>
</dbReference>
<evidence type="ECO:0000256" key="3">
    <source>
        <dbReference type="ARBA" id="ARBA00022603"/>
    </source>
</evidence>
<comment type="similarity">
    <text evidence="2">Belongs to the class IV-like SAM-binding methyltransferase superfamily.</text>
</comment>
<dbReference type="CDD" id="cd18086">
    <property type="entry name" value="HsC9orf114-like"/>
    <property type="match status" value="1"/>
</dbReference>
<dbReference type="SUPFAM" id="SSF75217">
    <property type="entry name" value="alpha/beta knot"/>
    <property type="match status" value="1"/>
</dbReference>
<keyword evidence="5" id="KW-0539">Nucleus</keyword>
<evidence type="ECO:0008006" key="9">
    <source>
        <dbReference type="Google" id="ProtNLM"/>
    </source>
</evidence>
<keyword evidence="4" id="KW-0808">Transferase</keyword>
<feature type="region of interest" description="Disordered" evidence="6">
    <location>
        <begin position="1"/>
        <end position="34"/>
    </location>
</feature>
<dbReference type="Proteomes" id="UP000196158">
    <property type="component" value="Unassembled WGS sequence"/>
</dbReference>
<dbReference type="Pfam" id="PF02598">
    <property type="entry name" value="Methyltrn_RNA_3"/>
    <property type="match status" value="1"/>
</dbReference>
<protein>
    <recommendedName>
        <fullName evidence="9">Methyltransferase</fullName>
    </recommendedName>
</protein>
<evidence type="ECO:0000256" key="1">
    <source>
        <dbReference type="ARBA" id="ARBA00004123"/>
    </source>
</evidence>
<dbReference type="FunFam" id="3.40.1280.10:FF:000040">
    <property type="entry name" value="YMR310C-like protein"/>
    <property type="match status" value="1"/>
</dbReference>
<dbReference type="Gene3D" id="3.40.1280.10">
    <property type="match status" value="2"/>
</dbReference>
<evidence type="ECO:0000313" key="8">
    <source>
        <dbReference type="Proteomes" id="UP000196158"/>
    </source>
</evidence>
<dbReference type="STRING" id="1789683.A0A1X7R4E3"/>
<dbReference type="InterPro" id="IPR029026">
    <property type="entry name" value="tRNA_m1G_MTases_N"/>
</dbReference>
<name>A0A1X7R4E3_9SACH</name>
<dbReference type="EMBL" id="FXLY01000005">
    <property type="protein sequence ID" value="SMN20414.1"/>
    <property type="molecule type" value="Genomic_DNA"/>
</dbReference>
<dbReference type="PANTHER" id="PTHR12150">
    <property type="entry name" value="CLASS IV SAM-BINDING METHYLTRANSFERASE-RELATED"/>
    <property type="match status" value="1"/>
</dbReference>
<keyword evidence="3" id="KW-0489">Methyltransferase</keyword>
<comment type="subcellular location">
    <subcellularLocation>
        <location evidence="1">Nucleus</location>
    </subcellularLocation>
</comment>
<evidence type="ECO:0000256" key="5">
    <source>
        <dbReference type="ARBA" id="ARBA00023242"/>
    </source>
</evidence>
<keyword evidence="8" id="KW-1185">Reference proteome</keyword>
<feature type="compositionally biased region" description="Basic and acidic residues" evidence="6">
    <location>
        <begin position="1"/>
        <end position="12"/>
    </location>
</feature>
<dbReference type="GO" id="GO:0005634">
    <property type="term" value="C:nucleus"/>
    <property type="evidence" value="ECO:0007669"/>
    <property type="project" value="UniProtKB-SubCell"/>
</dbReference>
<evidence type="ECO:0000313" key="7">
    <source>
        <dbReference type="EMBL" id="SMN20414.1"/>
    </source>
</evidence>
<organism evidence="7 8">
    <name type="scientific">Maudiozyma saulgeensis</name>
    <dbReference type="NCBI Taxonomy" id="1789683"/>
    <lineage>
        <taxon>Eukaryota</taxon>
        <taxon>Fungi</taxon>
        <taxon>Dikarya</taxon>
        <taxon>Ascomycota</taxon>
        <taxon>Saccharomycotina</taxon>
        <taxon>Saccharomycetes</taxon>
        <taxon>Saccharomycetales</taxon>
        <taxon>Saccharomycetaceae</taxon>
        <taxon>Maudiozyma</taxon>
    </lineage>
</organism>
<feature type="compositionally biased region" description="Basic and acidic residues" evidence="6">
    <location>
        <begin position="19"/>
        <end position="34"/>
    </location>
</feature>
<dbReference type="InterPro" id="IPR003750">
    <property type="entry name" value="Put_MeTrfase-C9orf114-like"/>
</dbReference>
<dbReference type="PANTHER" id="PTHR12150:SF13">
    <property type="entry name" value="METHYLTRANSFERASE C9ORF114-RELATED"/>
    <property type="match status" value="1"/>
</dbReference>
<sequence length="379" mass="42983">MAPKRKENEVPKNKSNKKLKSETKTLATKKKDSQKTHILVKPKKTLRVDTKTLNHSICIPTTILNNCTNLDQITHVVYQIAKAATIFNVGELVILDLGDRKSKQNTEDKQRLSDSMLIASLLQYFVTPPYLVKSVFKKQYMKYFVAAEKLPRLTALPFMRHYNEDNGRYREGLAVRMENPSSKSTKEYKQTKYINIGKSELLSLKTQLVPTNVRVTVDVLEHKVVSPVEAYGNFVGAQSSFGYHVRVTKNFGSIFTDCSFPNGYSQCIWANSGDYFYDEQEKKYSKAETKVPRITKIVKPEPNGEENSTQTQPANLLIVFGKWNDIKKSFNESKDQFEGCEGAHQFFDGQIEMPGASPQGNICIEDSCMIALSVLDTME</sequence>
<proteinExistence type="inferred from homology"/>
<evidence type="ECO:0000256" key="2">
    <source>
        <dbReference type="ARBA" id="ARBA00009841"/>
    </source>
</evidence>